<organism evidence="2 3">
    <name type="scientific">Klebsiella pneumoniae</name>
    <dbReference type="NCBI Taxonomy" id="573"/>
    <lineage>
        <taxon>Bacteria</taxon>
        <taxon>Pseudomonadati</taxon>
        <taxon>Pseudomonadota</taxon>
        <taxon>Gammaproteobacteria</taxon>
        <taxon>Enterobacterales</taxon>
        <taxon>Enterobacteriaceae</taxon>
        <taxon>Klebsiella/Raoultella group</taxon>
        <taxon>Klebsiella</taxon>
        <taxon>Klebsiella pneumoniae complex</taxon>
    </lineage>
</organism>
<evidence type="ECO:0000313" key="3">
    <source>
        <dbReference type="Proteomes" id="UP000251088"/>
    </source>
</evidence>
<evidence type="ECO:0000313" key="2">
    <source>
        <dbReference type="EMBL" id="SQC38383.1"/>
    </source>
</evidence>
<sequence>MFRKDFAAIALVLTATQAGAEPLTATRYADFDRYVLALSWQTGFCQSMYDRNRNEPEECRLQQDIANKADFLTVHGLWPGCQSPLPRAEWMNVAGCATAAPRVRCLTCRR</sequence>
<dbReference type="Proteomes" id="UP000251088">
    <property type="component" value="Unassembled WGS sequence"/>
</dbReference>
<keyword evidence="1" id="KW-0732">Signal</keyword>
<dbReference type="Gene3D" id="3.90.730.10">
    <property type="entry name" value="Ribonuclease T2-like"/>
    <property type="match status" value="1"/>
</dbReference>
<keyword evidence="2" id="KW-0378">Hydrolase</keyword>
<dbReference type="EC" id="3.1.27.6" evidence="2"/>
<evidence type="ECO:0000256" key="1">
    <source>
        <dbReference type="SAM" id="SignalP"/>
    </source>
</evidence>
<protein>
    <submittedName>
        <fullName evidence="2">Ribonuclease I</fullName>
        <ecNumber evidence="2">3.1.27.6</ecNumber>
    </submittedName>
</protein>
<dbReference type="InterPro" id="IPR018188">
    <property type="entry name" value="RNase_T2_His_AS_1"/>
</dbReference>
<dbReference type="InterPro" id="IPR036430">
    <property type="entry name" value="RNase_T2-like_sf"/>
</dbReference>
<dbReference type="SUPFAM" id="SSF55895">
    <property type="entry name" value="Ribonuclease Rh-like"/>
    <property type="match status" value="1"/>
</dbReference>
<feature type="chain" id="PRO_5015916258" evidence="1">
    <location>
        <begin position="21"/>
        <end position="110"/>
    </location>
</feature>
<gene>
    <name evidence="2" type="primary">rna_2</name>
    <name evidence="2" type="ORF">NCTC9128_04506</name>
</gene>
<accession>A0A2X3EPC5</accession>
<name>A0A2X3EPC5_KLEPN</name>
<dbReference type="EMBL" id="UAWN01000013">
    <property type="protein sequence ID" value="SQC38383.1"/>
    <property type="molecule type" value="Genomic_DNA"/>
</dbReference>
<proteinExistence type="predicted"/>
<dbReference type="GO" id="GO:0003723">
    <property type="term" value="F:RNA binding"/>
    <property type="evidence" value="ECO:0007669"/>
    <property type="project" value="InterPro"/>
</dbReference>
<dbReference type="AlphaFoldDB" id="A0A2X3EPC5"/>
<dbReference type="PROSITE" id="PS00530">
    <property type="entry name" value="RNASE_T2_1"/>
    <property type="match status" value="1"/>
</dbReference>
<dbReference type="GO" id="GO:0016787">
    <property type="term" value="F:hydrolase activity"/>
    <property type="evidence" value="ECO:0007669"/>
    <property type="project" value="UniProtKB-KW"/>
</dbReference>
<dbReference type="GO" id="GO:0033897">
    <property type="term" value="F:ribonuclease T2 activity"/>
    <property type="evidence" value="ECO:0007669"/>
    <property type="project" value="InterPro"/>
</dbReference>
<reference evidence="2 3" key="1">
    <citation type="submission" date="2018-06" db="EMBL/GenBank/DDBJ databases">
        <authorList>
            <consortium name="Pathogen Informatics"/>
            <person name="Doyle S."/>
        </authorList>
    </citation>
    <scope>NUCLEOTIDE SEQUENCE [LARGE SCALE GENOMIC DNA]</scope>
    <source>
        <strain evidence="2 3">NCTC9128</strain>
    </source>
</reference>
<feature type="signal peptide" evidence="1">
    <location>
        <begin position="1"/>
        <end position="20"/>
    </location>
</feature>